<evidence type="ECO:0000313" key="14">
    <source>
        <dbReference type="Proteomes" id="UP000007875"/>
    </source>
</evidence>
<feature type="coiled-coil region" evidence="9">
    <location>
        <begin position="288"/>
        <end position="315"/>
    </location>
</feature>
<protein>
    <recommendedName>
        <fullName evidence="3">Dynein regulatory complex protein 1</fullName>
    </recommendedName>
    <alternativeName>
        <fullName evidence="7">Coiled-coil domain-containing protein 164</fullName>
    </alternativeName>
</protein>
<dbReference type="PANTHER" id="PTHR21625">
    <property type="entry name" value="NYD-SP28 PROTEIN"/>
    <property type="match status" value="1"/>
</dbReference>
<feature type="domain" description="Dynein regulatory complex protein 1 C-terminal" evidence="12">
    <location>
        <begin position="629"/>
        <end position="688"/>
    </location>
</feature>
<comment type="similarity">
    <text evidence="2">Belongs to the DRC1 family.</text>
</comment>
<reference evidence="14" key="1">
    <citation type="submission" date="2003-08" db="EMBL/GenBank/DDBJ databases">
        <authorList>
            <person name="Birren B."/>
            <person name="Nusbaum C."/>
            <person name="Abebe A."/>
            <person name="Abouelleil A."/>
            <person name="Adekoya E."/>
            <person name="Ait-zahra M."/>
            <person name="Allen N."/>
            <person name="Allen T."/>
            <person name="An P."/>
            <person name="Anderson M."/>
            <person name="Anderson S."/>
            <person name="Arachchi H."/>
            <person name="Armbruster J."/>
            <person name="Bachantsang P."/>
            <person name="Baldwin J."/>
            <person name="Barry A."/>
            <person name="Bayul T."/>
            <person name="Blitshsteyn B."/>
            <person name="Bloom T."/>
            <person name="Blye J."/>
            <person name="Boguslavskiy L."/>
            <person name="Borowsky M."/>
            <person name="Boukhgalter B."/>
            <person name="Brunache A."/>
            <person name="Butler J."/>
            <person name="Calixte N."/>
            <person name="Calvo S."/>
            <person name="Camarata J."/>
            <person name="Campo K."/>
            <person name="Chang J."/>
            <person name="Cheshatsang Y."/>
            <person name="Citroen M."/>
            <person name="Collymore A."/>
            <person name="Considine T."/>
            <person name="Cook A."/>
            <person name="Cooke P."/>
            <person name="Corum B."/>
            <person name="Cuomo C."/>
            <person name="David R."/>
            <person name="Dawoe T."/>
            <person name="Degray S."/>
            <person name="Dodge S."/>
            <person name="Dooley K."/>
            <person name="Dorje P."/>
            <person name="Dorjee K."/>
            <person name="Dorris L."/>
            <person name="Duffey N."/>
            <person name="Dupes A."/>
            <person name="Elkins T."/>
            <person name="Engels R."/>
            <person name="Erickson J."/>
            <person name="Farina A."/>
            <person name="Faro S."/>
            <person name="Ferreira P."/>
            <person name="Fischer H."/>
            <person name="Fitzgerald M."/>
            <person name="Foley K."/>
            <person name="Gage D."/>
            <person name="Galagan J."/>
            <person name="Gearin G."/>
            <person name="Gnerre S."/>
            <person name="Gnirke A."/>
            <person name="Goyette A."/>
            <person name="Graham J."/>
            <person name="Grandbois E."/>
            <person name="Gyaltsen K."/>
            <person name="Hafez N."/>
            <person name="Hagopian D."/>
            <person name="Hagos B."/>
            <person name="Hall J."/>
            <person name="Hatcher B."/>
            <person name="Heller A."/>
            <person name="Higgins H."/>
            <person name="Honan T."/>
            <person name="Horn A."/>
            <person name="Houde N."/>
            <person name="Hughes L."/>
            <person name="Hulme W."/>
            <person name="Husby E."/>
            <person name="Iliev I."/>
            <person name="Jaffe D."/>
            <person name="Jones C."/>
            <person name="Kamal M."/>
            <person name="Kamat A."/>
            <person name="Kamvysselis M."/>
            <person name="Karlsson E."/>
            <person name="Kells C."/>
            <person name="Kieu A."/>
            <person name="Kisner P."/>
            <person name="Kodira C."/>
            <person name="Kulbokas E."/>
            <person name="Labutti K."/>
            <person name="Lama D."/>
            <person name="Landers T."/>
            <person name="Leger J."/>
            <person name="Levine S."/>
            <person name="Lewis D."/>
            <person name="Lewis T."/>
            <person name="Lindblad-toh K."/>
            <person name="Liu X."/>
            <person name="Lokyitsang T."/>
            <person name="Lokyitsang Y."/>
            <person name="Lucien O."/>
            <person name="Lui A."/>
            <person name="Ma L.J."/>
            <person name="Mabbitt R."/>
            <person name="Macdonald J."/>
            <person name="Maclean C."/>
            <person name="Major J."/>
            <person name="Manning J."/>
            <person name="Marabella R."/>
            <person name="Maru K."/>
            <person name="Matthews C."/>
            <person name="Mauceli E."/>
            <person name="Mccarthy M."/>
            <person name="Mcdonough S."/>
            <person name="Mcghee T."/>
            <person name="Meldrim J."/>
            <person name="Meneus L."/>
            <person name="Mesirov J."/>
            <person name="Mihalev A."/>
            <person name="Mihova T."/>
            <person name="Mikkelsen T."/>
            <person name="Mlenga V."/>
            <person name="Moru K."/>
            <person name="Mozes J."/>
            <person name="Mulrain L."/>
            <person name="Munson G."/>
            <person name="Naylor J."/>
            <person name="Newes C."/>
            <person name="Nguyen C."/>
            <person name="Nguyen N."/>
            <person name="Nguyen T."/>
            <person name="Nicol R."/>
            <person name="Nielsen C."/>
            <person name="Nizzari M."/>
            <person name="Norbu C."/>
            <person name="Norbu N."/>
            <person name="O'donnell P."/>
            <person name="Okoawo O."/>
            <person name="O'leary S."/>
            <person name="Omotosho B."/>
            <person name="O'neill K."/>
            <person name="Osman S."/>
            <person name="Parker S."/>
            <person name="Perrin D."/>
            <person name="Phunkhang P."/>
            <person name="Piqani B."/>
            <person name="Purcell S."/>
            <person name="Rachupka T."/>
            <person name="Ramasamy U."/>
            <person name="Rameau R."/>
            <person name="Ray V."/>
            <person name="Raymond C."/>
            <person name="Retta R."/>
            <person name="Richardson S."/>
            <person name="Rise C."/>
            <person name="Rodriguez J."/>
            <person name="Rogers J."/>
            <person name="Rogov P."/>
            <person name="Rutman M."/>
            <person name="Schupbach R."/>
            <person name="Seaman C."/>
            <person name="Settipalli S."/>
            <person name="Sharpe T."/>
            <person name="Sheridan J."/>
            <person name="Sherpa N."/>
            <person name="Shi J."/>
            <person name="Smirnov S."/>
            <person name="Smith C."/>
            <person name="Sougnez C."/>
            <person name="Spencer B."/>
            <person name="Stalker J."/>
            <person name="Stange-thomann N."/>
            <person name="Stavropoulos S."/>
            <person name="Stetson K."/>
            <person name="Stone C."/>
            <person name="Stone S."/>
            <person name="Stubbs M."/>
            <person name="Talamas J."/>
            <person name="Tchuinga P."/>
            <person name="Tenzing P."/>
            <person name="Tesfaye S."/>
            <person name="Theodore J."/>
            <person name="Thoulutsang Y."/>
            <person name="Topham K."/>
            <person name="Towey S."/>
            <person name="Tsamla T."/>
            <person name="Tsomo N."/>
            <person name="Vallee D."/>
            <person name="Vassiliev H."/>
            <person name="Venkataraman V."/>
            <person name="Vinson J."/>
            <person name="Vo A."/>
            <person name="Wade C."/>
            <person name="Wang S."/>
            <person name="Wangchuk T."/>
            <person name="Wangdi T."/>
            <person name="Whittaker C."/>
            <person name="Wilkinson J."/>
            <person name="Wu Y."/>
            <person name="Wyman D."/>
            <person name="Yadav S."/>
            <person name="Yang S."/>
            <person name="Yang X."/>
            <person name="Yeager S."/>
            <person name="Yee E."/>
            <person name="Young G."/>
            <person name="Zainoun J."/>
            <person name="Zembeck L."/>
            <person name="Zimmer A."/>
            <person name="Zody M."/>
            <person name="Lander E."/>
        </authorList>
    </citation>
    <scope>NUCLEOTIDE SEQUENCE [LARGE SCALE GENOMIC DNA]</scope>
</reference>
<keyword evidence="14" id="KW-1185">Reference proteome</keyword>
<evidence type="ECO:0000256" key="8">
    <source>
        <dbReference type="ARBA" id="ARBA00046115"/>
    </source>
</evidence>
<dbReference type="GO" id="GO:0005858">
    <property type="term" value="C:axonemal dynein complex"/>
    <property type="evidence" value="ECO:0007669"/>
    <property type="project" value="InterPro"/>
</dbReference>
<organism evidence="13 14">
    <name type="scientific">Ciona savignyi</name>
    <name type="common">Pacific transparent sea squirt</name>
    <dbReference type="NCBI Taxonomy" id="51511"/>
    <lineage>
        <taxon>Eukaryota</taxon>
        <taxon>Metazoa</taxon>
        <taxon>Chordata</taxon>
        <taxon>Tunicata</taxon>
        <taxon>Ascidiacea</taxon>
        <taxon>Phlebobranchia</taxon>
        <taxon>Cionidae</taxon>
        <taxon>Ciona</taxon>
    </lineage>
</organism>
<evidence type="ECO:0000259" key="12">
    <source>
        <dbReference type="Pfam" id="PF14775"/>
    </source>
</evidence>
<dbReference type="InParanoid" id="H2ZM37"/>
<evidence type="ECO:0000256" key="2">
    <source>
        <dbReference type="ARBA" id="ARBA00009688"/>
    </source>
</evidence>
<dbReference type="GO" id="GO:0003352">
    <property type="term" value="P:regulation of cilium movement"/>
    <property type="evidence" value="ECO:0007669"/>
    <property type="project" value="TreeGrafter"/>
</dbReference>
<evidence type="ECO:0000256" key="7">
    <source>
        <dbReference type="ARBA" id="ARBA00031554"/>
    </source>
</evidence>
<keyword evidence="6" id="KW-0966">Cell projection</keyword>
<feature type="region of interest" description="Disordered" evidence="10">
    <location>
        <begin position="49"/>
        <end position="76"/>
    </location>
</feature>
<evidence type="ECO:0000256" key="5">
    <source>
        <dbReference type="ARBA" id="ARBA00023054"/>
    </source>
</evidence>
<feature type="domain" description="Dynein regulatory complex protein 1/2 N-terminal" evidence="11">
    <location>
        <begin position="99"/>
        <end position="200"/>
    </location>
</feature>
<dbReference type="Pfam" id="PF14775">
    <property type="entry name" value="NYD-SP28_assoc"/>
    <property type="match status" value="1"/>
</dbReference>
<feature type="compositionally biased region" description="Polar residues" evidence="10">
    <location>
        <begin position="1"/>
        <end position="14"/>
    </location>
</feature>
<dbReference type="InterPro" id="IPR039505">
    <property type="entry name" value="DRC1/2_N"/>
</dbReference>
<dbReference type="Ensembl" id="ENSCSAVT00000018856.1">
    <property type="protein sequence ID" value="ENSCSAVP00000018653.1"/>
    <property type="gene ID" value="ENSCSAVG00000010959.1"/>
</dbReference>
<proteinExistence type="inferred from homology"/>
<comment type="subcellular location">
    <subcellularLocation>
        <location evidence="1">Cytoplasm</location>
        <location evidence="1">Cytoskeleton</location>
        <location evidence="1">Flagellum axoneme</location>
    </subcellularLocation>
</comment>
<evidence type="ECO:0000313" key="13">
    <source>
        <dbReference type="Ensembl" id="ENSCSAVP00000018653.1"/>
    </source>
</evidence>
<dbReference type="PANTHER" id="PTHR21625:SF1">
    <property type="entry name" value="DYNEIN REGULATORY COMPLEX PROTEIN 1"/>
    <property type="match status" value="1"/>
</dbReference>
<accession>H2ZM37</accession>
<keyword evidence="6" id="KW-0969">Cilium</keyword>
<sequence>FNPSGTTLSINENMFSPEDEQNSGPSVDSIDPEERIRARRERIKRRVEQMKREALGEDATVEKETSSDVGRGKEQVELSRTRLEKLRNDGLELVTNVKVAGDAREMQHRIQEGEHRHTRVEKLEAESKTSSEKFDDISRRWVATEMKEVPHDLHQMLVEQTQACDAVVDEKNNLINQLQMELKQKDDEYVKDLKKQSEDVDLMIERMEEQVKNLNKSYRDELIQIENSFLEERSMVLKNSRGKWDSTMAQRREREEEYLKMRFKRVEDHESQLDSLRTHDTEEYNMVKIKLETDVQILEQQLQQMKATYQLNQEKLEYNFQVLKKRDEENTITKSQQKRKITRLQDTLNSFRLKLGKQEKHYKEENQSLVDEYKRIADQYKELHKKMKHFSATDWKKFESIWVMNEEEVKSLVKQALKADQTIHEQQLGLQWHSPDVSLQLSGPLQSQQKATTASAHDYAREIVAAATSNMASTDESQAKTTTSQLSLGAVKQLLEVLCDEGGFLMEEKLNKLLQPLQSEERSLIRLDAIFKALNIDTEEDVNKLSNFFHERFGPLSAQNGNRSSHQKEITHYSLATESDGTQATVHPNEVLQILKDFVTEHIKPMRQKSVVRNSNLEMSGRDASNDAAYWESLASVIDDRKLDMWDALIDAFTKYHSVLTERANKIQETDGLRQQNAELRMLLHRYISSKVNQELEIPPTRVLQLEYS</sequence>
<dbReference type="Pfam" id="PF14772">
    <property type="entry name" value="NYD-SP28"/>
    <property type="match status" value="1"/>
</dbReference>
<comment type="function">
    <text evidence="8">Component of the nexin-dynein regulatory complex (N-DRC) a key regulator of ciliary/flagellar motility which maintains the alignment and integrity of the distal axoneme and regulates microtubule sliding in motile axonemes. Plays a critical role in the assembly of N-DRC and also stabilizes the assembly of multiple inner dynein arms and radial spokes. Coassembles with CCDC65/DRC2 to form a central scaffold needed for assembly of the N-DRC and its attachment to the outer doublet microtubules.</text>
</comment>
<dbReference type="GeneTree" id="ENSGT00940000153804"/>
<evidence type="ECO:0000256" key="1">
    <source>
        <dbReference type="ARBA" id="ARBA00004611"/>
    </source>
</evidence>
<evidence type="ECO:0000259" key="11">
    <source>
        <dbReference type="Pfam" id="PF14772"/>
    </source>
</evidence>
<dbReference type="InterPro" id="IPR039750">
    <property type="entry name" value="DRC1/DRC2"/>
</dbReference>
<reference evidence="13" key="3">
    <citation type="submission" date="2025-09" db="UniProtKB">
        <authorList>
            <consortium name="Ensembl"/>
        </authorList>
    </citation>
    <scope>IDENTIFICATION</scope>
</reference>
<dbReference type="Proteomes" id="UP000007875">
    <property type="component" value="Unassembled WGS sequence"/>
</dbReference>
<dbReference type="AlphaFoldDB" id="H2ZM37"/>
<evidence type="ECO:0000256" key="9">
    <source>
        <dbReference type="SAM" id="Coils"/>
    </source>
</evidence>
<evidence type="ECO:0000256" key="3">
    <source>
        <dbReference type="ARBA" id="ARBA00013815"/>
    </source>
</evidence>
<evidence type="ECO:0000256" key="10">
    <source>
        <dbReference type="SAM" id="MobiDB-lite"/>
    </source>
</evidence>
<dbReference type="OMA" id="LDFMMAR"/>
<keyword evidence="5 9" id="KW-0175">Coiled coil</keyword>
<evidence type="ECO:0000256" key="6">
    <source>
        <dbReference type="ARBA" id="ARBA00023069"/>
    </source>
</evidence>
<dbReference type="eggNOG" id="ENOG502QQ2B">
    <property type="taxonomic scope" value="Eukaryota"/>
</dbReference>
<dbReference type="STRING" id="51511.ENSCSAVP00000018653"/>
<dbReference type="GO" id="GO:0060285">
    <property type="term" value="P:cilium-dependent cell motility"/>
    <property type="evidence" value="ECO:0007669"/>
    <property type="project" value="TreeGrafter"/>
</dbReference>
<keyword evidence="4" id="KW-0282">Flagellum</keyword>
<evidence type="ECO:0000256" key="4">
    <source>
        <dbReference type="ARBA" id="ARBA00022846"/>
    </source>
</evidence>
<reference evidence="13" key="2">
    <citation type="submission" date="2025-08" db="UniProtKB">
        <authorList>
            <consortium name="Ensembl"/>
        </authorList>
    </citation>
    <scope>IDENTIFICATION</scope>
</reference>
<feature type="region of interest" description="Disordered" evidence="10">
    <location>
        <begin position="1"/>
        <end position="35"/>
    </location>
</feature>
<dbReference type="InterPro" id="IPR029440">
    <property type="entry name" value="DRC1_C"/>
</dbReference>
<name>H2ZM37_CIOSA</name>
<dbReference type="GO" id="GO:0070286">
    <property type="term" value="P:axonemal dynein complex assembly"/>
    <property type="evidence" value="ECO:0007669"/>
    <property type="project" value="InterPro"/>
</dbReference>
<feature type="coiled-coil region" evidence="9">
    <location>
        <begin position="168"/>
        <end position="224"/>
    </location>
</feature>